<sequence length="241" mass="25465">MTNPLRDHLRAVLLGYDADNQAVNARAAALEAAGRRVIEGGRIIGGDAWRVTAWRTGEVLAEGTTPYPVGRTAHDPDDTWIHIDELTAQASITRPVPPPGLPASLADIAVEWLDETATPDEIAEVVDWPAAEVERCRTLTPQAPHLPAGTGTGHRAFLAAHLEPAENSDDPLLVALAAAARAALDEHPDNDGYCTGCGLTADGDYRATADACLTTTGMARALGWTPPARVAADRKETQPAH</sequence>
<organism evidence="1 2">
    <name type="scientific">Actinomadura yumaensis</name>
    <dbReference type="NCBI Taxonomy" id="111807"/>
    <lineage>
        <taxon>Bacteria</taxon>
        <taxon>Bacillati</taxon>
        <taxon>Actinomycetota</taxon>
        <taxon>Actinomycetes</taxon>
        <taxon>Streptosporangiales</taxon>
        <taxon>Thermomonosporaceae</taxon>
        <taxon>Actinomadura</taxon>
    </lineage>
</organism>
<protein>
    <submittedName>
        <fullName evidence="1">Uncharacterized protein</fullName>
    </submittedName>
</protein>
<comment type="caution">
    <text evidence="1">The sequence shown here is derived from an EMBL/GenBank/DDBJ whole genome shotgun (WGS) entry which is preliminary data.</text>
</comment>
<keyword evidence="2" id="KW-1185">Reference proteome</keyword>
<dbReference type="Proteomes" id="UP001596380">
    <property type="component" value="Unassembled WGS sequence"/>
</dbReference>
<evidence type="ECO:0000313" key="2">
    <source>
        <dbReference type="Proteomes" id="UP001596380"/>
    </source>
</evidence>
<name>A0ABW2CQ59_9ACTN</name>
<accession>A0ABW2CQ59</accession>
<gene>
    <name evidence="1" type="ORF">ACFQKB_26850</name>
</gene>
<evidence type="ECO:0000313" key="1">
    <source>
        <dbReference type="EMBL" id="MFC6883405.1"/>
    </source>
</evidence>
<reference evidence="2" key="1">
    <citation type="journal article" date="2019" name="Int. J. Syst. Evol. Microbiol.">
        <title>The Global Catalogue of Microorganisms (GCM) 10K type strain sequencing project: providing services to taxonomists for standard genome sequencing and annotation.</title>
        <authorList>
            <consortium name="The Broad Institute Genomics Platform"/>
            <consortium name="The Broad Institute Genome Sequencing Center for Infectious Disease"/>
            <person name="Wu L."/>
            <person name="Ma J."/>
        </authorList>
    </citation>
    <scope>NUCLEOTIDE SEQUENCE [LARGE SCALE GENOMIC DNA]</scope>
    <source>
        <strain evidence="2">JCM 3369</strain>
    </source>
</reference>
<proteinExistence type="predicted"/>
<dbReference type="RefSeq" id="WP_378063642.1">
    <property type="nucleotide sequence ID" value="NZ_JBHSXS010000019.1"/>
</dbReference>
<dbReference type="EMBL" id="JBHSXS010000019">
    <property type="protein sequence ID" value="MFC6883405.1"/>
    <property type="molecule type" value="Genomic_DNA"/>
</dbReference>